<dbReference type="KEGG" id="gfu:KM031_04610"/>
<proteinExistence type="predicted"/>
<keyword evidence="1" id="KW-0732">Signal</keyword>
<feature type="chain" id="PRO_5037386829" evidence="1">
    <location>
        <begin position="19"/>
        <end position="126"/>
    </location>
</feature>
<accession>A0A975P7V6</accession>
<feature type="signal peptide" evidence="1">
    <location>
        <begin position="1"/>
        <end position="18"/>
    </location>
</feature>
<dbReference type="EMBL" id="CP076361">
    <property type="protein sequence ID" value="QWK91185.1"/>
    <property type="molecule type" value="Genomic_DNA"/>
</dbReference>
<protein>
    <submittedName>
        <fullName evidence="2">Uncharacterized protein</fullName>
    </submittedName>
</protein>
<evidence type="ECO:0000313" key="3">
    <source>
        <dbReference type="Proteomes" id="UP000679352"/>
    </source>
</evidence>
<sequence>MRILILLAAMIAAVPALALPMLHQMQVTSEDGGDFTVQYHAQARLTDYWCAAGLYARRDLGLSDRARIYRQSPPPRGAGQGIRFTLDAARSAGTTGITTFGGRQDGSMSVAVAVNSFCYDLDLPRF</sequence>
<dbReference type="Proteomes" id="UP000679352">
    <property type="component" value="Chromosome"/>
</dbReference>
<organism evidence="2 3">
    <name type="scientific">Gemmobacter fulvus</name>
    <dbReference type="NCBI Taxonomy" id="2840474"/>
    <lineage>
        <taxon>Bacteria</taxon>
        <taxon>Pseudomonadati</taxon>
        <taxon>Pseudomonadota</taxon>
        <taxon>Alphaproteobacteria</taxon>
        <taxon>Rhodobacterales</taxon>
        <taxon>Paracoccaceae</taxon>
        <taxon>Gemmobacter</taxon>
    </lineage>
</organism>
<keyword evidence="3" id="KW-1185">Reference proteome</keyword>
<dbReference type="RefSeq" id="WP_215503377.1">
    <property type="nucleotide sequence ID" value="NZ_CP076361.1"/>
</dbReference>
<reference evidence="2" key="1">
    <citation type="submission" date="2021-06" db="EMBL/GenBank/DDBJ databases">
        <title>Direct submission.</title>
        <authorList>
            <person name="Lee C.-S."/>
            <person name="Jin L."/>
        </authorList>
    </citation>
    <scope>NUCLEOTIDE SEQUENCE</scope>
    <source>
        <strain evidence="2">Con5</strain>
    </source>
</reference>
<gene>
    <name evidence="2" type="ORF">KM031_04610</name>
</gene>
<evidence type="ECO:0000256" key="1">
    <source>
        <dbReference type="SAM" id="SignalP"/>
    </source>
</evidence>
<evidence type="ECO:0000313" key="2">
    <source>
        <dbReference type="EMBL" id="QWK91185.1"/>
    </source>
</evidence>
<name>A0A975P7V6_9RHOB</name>
<dbReference type="AlphaFoldDB" id="A0A975P7V6"/>